<evidence type="ECO:0008006" key="3">
    <source>
        <dbReference type="Google" id="ProtNLM"/>
    </source>
</evidence>
<dbReference type="Proteomes" id="UP001600109">
    <property type="component" value="Unassembled WGS sequence"/>
</dbReference>
<keyword evidence="2" id="KW-1185">Reference proteome</keyword>
<protein>
    <recommendedName>
        <fullName evidence="3">Lipocalin-like domain-containing protein</fullName>
    </recommendedName>
</protein>
<evidence type="ECO:0000313" key="2">
    <source>
        <dbReference type="Proteomes" id="UP001600109"/>
    </source>
</evidence>
<evidence type="ECO:0000313" key="1">
    <source>
        <dbReference type="EMBL" id="MFE3869224.1"/>
    </source>
</evidence>
<dbReference type="EMBL" id="JBHZPZ010000020">
    <property type="protein sequence ID" value="MFE3869224.1"/>
    <property type="molecule type" value="Genomic_DNA"/>
</dbReference>
<sequence length="189" mass="21562">MYLIVLVSCTTDSPSELQAPVISGGNTGGSGNTGGNYATNPFFGFLDGDGSSSTYIIMPIESSSTNLIISRWKIIKEGVDENNDGNIKYYNYLDYKHNEYGLSFLQFNNNGVVFENAYYNDNGTCILYSERVNWELLENNRIKIYVYNNIYLVKVTQSELILKYEWNFANSLYGPAQVYYHYERIVVED</sequence>
<gene>
    <name evidence="1" type="ORF">ACFX5E_14250</name>
</gene>
<accession>A0ABW6HZ60</accession>
<proteinExistence type="predicted"/>
<name>A0ABW6HZ60_9FLAO</name>
<reference evidence="1 2" key="1">
    <citation type="submission" date="2024-06" db="EMBL/GenBank/DDBJ databases">
        <title>Flavobacterium spp. isolated from glacier.</title>
        <authorList>
            <person name="Han D."/>
        </authorList>
    </citation>
    <scope>NUCLEOTIDE SEQUENCE [LARGE SCALE GENOMIC DNA]</scope>
    <source>
        <strain evidence="1 2">LS2P90</strain>
    </source>
</reference>
<comment type="caution">
    <text evidence="1">The sequence shown here is derived from an EMBL/GenBank/DDBJ whole genome shotgun (WGS) entry which is preliminary data.</text>
</comment>
<organism evidence="1 2">
    <name type="scientific">Flavobacterium xylosi</name>
    <dbReference type="NCBI Taxonomy" id="3230415"/>
    <lineage>
        <taxon>Bacteria</taxon>
        <taxon>Pseudomonadati</taxon>
        <taxon>Bacteroidota</taxon>
        <taxon>Flavobacteriia</taxon>
        <taxon>Flavobacteriales</taxon>
        <taxon>Flavobacteriaceae</taxon>
        <taxon>Flavobacterium</taxon>
    </lineage>
</organism>
<dbReference type="RefSeq" id="WP_379855833.1">
    <property type="nucleotide sequence ID" value="NZ_JBHZPZ010000020.1"/>
</dbReference>